<organism evidence="2">
    <name type="scientific">Arcobacter sp. AZ-2023</name>
    <dbReference type="NCBI Taxonomy" id="3074453"/>
    <lineage>
        <taxon>Bacteria</taxon>
        <taxon>Pseudomonadati</taxon>
        <taxon>Campylobacterota</taxon>
        <taxon>Epsilonproteobacteria</taxon>
        <taxon>Campylobacterales</taxon>
        <taxon>Arcobacteraceae</taxon>
        <taxon>Arcobacter</taxon>
    </lineage>
</organism>
<proteinExistence type="predicted"/>
<evidence type="ECO:0000313" key="3">
    <source>
        <dbReference type="EMBL" id="WNL14919.1"/>
    </source>
</evidence>
<evidence type="ECO:0000256" key="1">
    <source>
        <dbReference type="SAM" id="SignalP"/>
    </source>
</evidence>
<name>A0AA96CL94_9BACT</name>
<dbReference type="EMBL" id="CP134844">
    <property type="protein sequence ID" value="WNL11480.1"/>
    <property type="molecule type" value="Genomic_DNA"/>
</dbReference>
<evidence type="ECO:0000313" key="2">
    <source>
        <dbReference type="EMBL" id="WNL11480.1"/>
    </source>
</evidence>
<protein>
    <submittedName>
        <fullName evidence="2">Uncharacterized protein</fullName>
    </submittedName>
</protein>
<evidence type="ECO:0000313" key="5">
    <source>
        <dbReference type="EMBL" id="WNL19198.1"/>
    </source>
</evidence>
<feature type="signal peptide" evidence="1">
    <location>
        <begin position="1"/>
        <end position="17"/>
    </location>
</feature>
<reference evidence="2" key="2">
    <citation type="submission" date="2023-09" db="EMBL/GenBank/DDBJ databases">
        <title>Characterization of Arcobacter Isolates from Retail Chicken Sold in Supermarkets in Tbilisi, Georgia.</title>
        <authorList>
            <person name="Matthias R."/>
            <person name="Zautner A.E."/>
        </authorList>
    </citation>
    <scope>NUCLEOTIDE SEQUENCE</scope>
    <source>
        <strain evidence="3">LEO 108</strain>
        <strain evidence="2">LEO 109</strain>
    </source>
</reference>
<evidence type="ECO:0000313" key="8">
    <source>
        <dbReference type="EMBL" id="WNL26607.1"/>
    </source>
</evidence>
<feature type="chain" id="PRO_5041590751" evidence="1">
    <location>
        <begin position="18"/>
        <end position="42"/>
    </location>
</feature>
<sequence length="42" mass="4786">MKYLSIFLIFLSIFFSACSSKDNTLIDTKTQQQNAKEALRGL</sequence>
<accession>A0AA96CL94</accession>
<dbReference type="PROSITE" id="PS51257">
    <property type="entry name" value="PROKAR_LIPOPROTEIN"/>
    <property type="match status" value="1"/>
</dbReference>
<dbReference type="EMBL" id="CP134845">
    <property type="protein sequence ID" value="WNL14919.1"/>
    <property type="molecule type" value="Genomic_DNA"/>
</dbReference>
<dbReference type="EMBL" id="CP134851">
    <property type="protein sequence ID" value="WNL22505.1"/>
    <property type="molecule type" value="Genomic_DNA"/>
</dbReference>
<dbReference type="EMBL" id="CP134855">
    <property type="protein sequence ID" value="WNL31104.1"/>
    <property type="molecule type" value="Genomic_DNA"/>
</dbReference>
<evidence type="ECO:0000313" key="11">
    <source>
        <dbReference type="EMBL" id="WNP37254.1"/>
    </source>
</evidence>
<evidence type="ECO:0000313" key="4">
    <source>
        <dbReference type="EMBL" id="WNL17705.1"/>
    </source>
</evidence>
<dbReference type="EMBL" id="CP134852">
    <property type="protein sequence ID" value="WNL26607.1"/>
    <property type="molecule type" value="Genomic_DNA"/>
</dbReference>
<reference evidence="4" key="1">
    <citation type="submission" date="2023-09" db="EMBL/GenBank/DDBJ databases">
        <title>Arcobacter tbilisiensis sp. nov. isolated from chicken meat in Tbilisi, Georgia.</title>
        <authorList>
            <person name="Matthias R."/>
            <person name="Zautner A.E."/>
        </authorList>
    </citation>
    <scope>NUCLEOTIDE SEQUENCE</scope>
    <source>
        <strain evidence="11">LEO 101</strain>
        <strain evidence="4">LEO 107</strain>
        <strain evidence="9">LEO 49</strain>
        <strain evidence="12">LEO 50</strain>
        <strain evidence="10">LEO 53</strain>
        <strain evidence="8">LEO 70</strain>
        <strain evidence="7">LEO 74</strain>
        <strain evidence="6">LEO 79</strain>
        <strain evidence="5">LEO 99</strain>
    </source>
</reference>
<evidence type="ECO:0000313" key="10">
    <source>
        <dbReference type="EMBL" id="WNL31104.1"/>
    </source>
</evidence>
<evidence type="ECO:0000313" key="12">
    <source>
        <dbReference type="EMBL" id="WNP39346.1"/>
    </source>
</evidence>
<dbReference type="EMBL" id="CP135131">
    <property type="protein sequence ID" value="WNP39346.1"/>
    <property type="molecule type" value="Genomic_DNA"/>
</dbReference>
<dbReference type="EMBL" id="CP134853">
    <property type="protein sequence ID" value="WNL28101.1"/>
    <property type="molecule type" value="Genomic_DNA"/>
</dbReference>
<dbReference type="EMBL" id="CP134846">
    <property type="protein sequence ID" value="WNL17705.1"/>
    <property type="molecule type" value="Genomic_DNA"/>
</dbReference>
<dbReference type="EMBL" id="CP134850">
    <property type="protein sequence ID" value="WNL21337.1"/>
    <property type="molecule type" value="Genomic_DNA"/>
</dbReference>
<dbReference type="EMBL" id="CP134849">
    <property type="protein sequence ID" value="WNL19198.1"/>
    <property type="molecule type" value="Genomic_DNA"/>
</dbReference>
<gene>
    <name evidence="3" type="ORF">RJG51_01705</name>
    <name evidence="2" type="ORF">RJG52_05955</name>
    <name evidence="5" type="ORF">RJG53_00350</name>
    <name evidence="4" type="ORF">RJG54_04810</name>
    <name evidence="7" type="ORF">RJG55_05960</name>
    <name evidence="6" type="ORF">RJG56_00195</name>
    <name evidence="8" type="ORF">RJG57_05405</name>
    <name evidence="11" type="ORF">RJG58_06345</name>
    <name evidence="12" type="ORF">RMP69_06345</name>
    <name evidence="9" type="ORF">RMQ65_01750</name>
    <name evidence="10" type="ORF">RMQ67_06345</name>
</gene>
<evidence type="ECO:0000313" key="7">
    <source>
        <dbReference type="EMBL" id="WNL22505.1"/>
    </source>
</evidence>
<dbReference type="AlphaFoldDB" id="A0AA96CL94"/>
<dbReference type="EMBL" id="CP135130">
    <property type="protein sequence ID" value="WNP37254.1"/>
    <property type="molecule type" value="Genomic_DNA"/>
</dbReference>
<evidence type="ECO:0000313" key="9">
    <source>
        <dbReference type="EMBL" id="WNL28101.1"/>
    </source>
</evidence>
<evidence type="ECO:0000313" key="6">
    <source>
        <dbReference type="EMBL" id="WNL21337.1"/>
    </source>
</evidence>
<keyword evidence="1" id="KW-0732">Signal</keyword>